<reference evidence="5" key="1">
    <citation type="submission" date="2016-11" db="EMBL/GenBank/DDBJ databases">
        <authorList>
            <person name="Shukria A."/>
            <person name="Stevens D.C."/>
        </authorList>
    </citation>
    <scope>NUCLEOTIDE SEQUENCE [LARGE SCALE GENOMIC DNA]</scope>
    <source>
        <strain evidence="5">Cbfe23</strain>
    </source>
</reference>
<reference evidence="4 5" key="2">
    <citation type="submission" date="2016-12" db="EMBL/GenBank/DDBJ databases">
        <title>Draft Genome Sequence of Cystobacter ferrugineus Strain Cbfe23.</title>
        <authorList>
            <person name="Akbar S."/>
            <person name="Dowd S.E."/>
            <person name="Stevens D.C."/>
        </authorList>
    </citation>
    <scope>NUCLEOTIDE SEQUENCE [LARGE SCALE GENOMIC DNA]</scope>
    <source>
        <strain evidence="4 5">Cbfe23</strain>
    </source>
</reference>
<dbReference type="PANTHER" id="PTHR42877:SF4">
    <property type="entry name" value="FAD_NAD(P)-BINDING DOMAIN-CONTAINING PROTEIN-RELATED"/>
    <property type="match status" value="1"/>
</dbReference>
<evidence type="ECO:0000313" key="4">
    <source>
        <dbReference type="EMBL" id="OJH39705.1"/>
    </source>
</evidence>
<evidence type="ECO:0000313" key="5">
    <source>
        <dbReference type="Proteomes" id="UP000182229"/>
    </source>
</evidence>
<keyword evidence="2" id="KW-0274">FAD</keyword>
<comment type="caution">
    <text evidence="4">The sequence shown here is derived from an EMBL/GenBank/DDBJ whole genome shotgun (WGS) entry which is preliminary data.</text>
</comment>
<keyword evidence="1" id="KW-0285">Flavoprotein</keyword>
<keyword evidence="5" id="KW-1185">Reference proteome</keyword>
<dbReference type="Pfam" id="PF00743">
    <property type="entry name" value="FMO-like"/>
    <property type="match status" value="1"/>
</dbReference>
<proteinExistence type="predicted"/>
<dbReference type="InterPro" id="IPR020946">
    <property type="entry name" value="Flavin_mOase-like"/>
</dbReference>
<keyword evidence="4" id="KW-0503">Monooxygenase</keyword>
<evidence type="ECO:0000256" key="1">
    <source>
        <dbReference type="ARBA" id="ARBA00022630"/>
    </source>
</evidence>
<dbReference type="RefSeq" id="WP_071899868.1">
    <property type="nucleotide sequence ID" value="NZ_MPIN01000004.1"/>
</dbReference>
<evidence type="ECO:0000256" key="2">
    <source>
        <dbReference type="ARBA" id="ARBA00022827"/>
    </source>
</evidence>
<dbReference type="GO" id="GO:0050660">
    <property type="term" value="F:flavin adenine dinucleotide binding"/>
    <property type="evidence" value="ECO:0007669"/>
    <property type="project" value="InterPro"/>
</dbReference>
<dbReference type="PANTHER" id="PTHR42877">
    <property type="entry name" value="L-ORNITHINE N(5)-MONOOXYGENASE-RELATED"/>
    <property type="match status" value="1"/>
</dbReference>
<name>A0A1L9BBT3_9BACT</name>
<dbReference type="GO" id="GO:0004499">
    <property type="term" value="F:N,N-dimethylaniline monooxygenase activity"/>
    <property type="evidence" value="ECO:0007669"/>
    <property type="project" value="InterPro"/>
</dbReference>
<sequence length="488" mass="54897">MKHTQQPNIAIIGTGFAGLAMAIRLKQAGLDSFTLYEQAGEVGGTWRDNSYPGASCDVPSHLYSFSFEPNPRWTRHFALQAEILDYLNHCTDKYGLRPHIRFNSPVRSARFDEDASEWVLTLGGGEEVRAHLVISGCGSLSRPSIPAIPGLADFQGKLFHSARWEHGHDLAGKTVAVIGTGASAIQLVPRIAPCVKQLHLFQRTPPWVLPKEDRLLGPRERKLYAALPSMQWLHRQAIYWKYEGRLPLFISRLPIARIFERRALRWLERSIPDPGLRAKLTPNYAMGCKRVLLSDDYYPALLRPNVELVTEPIQTVTRDGLLTADGKTRPVDTLILATGFQAAEAVSPFPIQGRGGLRLEEVWRTSAEAYLGTTVAGMPNFFFLVGPNTLLGHSSVVFMIESQVQYVLDCIHTMKRGGFETLEVRKSAQERFNQRLGERLGRTVWSTGGCASWYKTRTGKNTTLWPGSTMEFRWRTRQLEPGDYHLEK</sequence>
<dbReference type="Proteomes" id="UP000182229">
    <property type="component" value="Unassembled WGS sequence"/>
</dbReference>
<protein>
    <submittedName>
        <fullName evidence="4">4-hydroxyacetophenone monooxygenase</fullName>
    </submittedName>
</protein>
<dbReference type="OrthoDB" id="312624at2"/>
<accession>A0A1L9BBT3</accession>
<evidence type="ECO:0000256" key="3">
    <source>
        <dbReference type="ARBA" id="ARBA00023002"/>
    </source>
</evidence>
<dbReference type="SUPFAM" id="SSF51905">
    <property type="entry name" value="FAD/NAD(P)-binding domain"/>
    <property type="match status" value="2"/>
</dbReference>
<gene>
    <name evidence="4" type="ORF">BON30_19730</name>
</gene>
<dbReference type="STRING" id="83449.BON30_19730"/>
<keyword evidence="3" id="KW-0560">Oxidoreductase</keyword>
<dbReference type="GO" id="GO:0050661">
    <property type="term" value="F:NADP binding"/>
    <property type="evidence" value="ECO:0007669"/>
    <property type="project" value="InterPro"/>
</dbReference>
<dbReference type="Gene3D" id="3.50.50.60">
    <property type="entry name" value="FAD/NAD(P)-binding domain"/>
    <property type="match status" value="2"/>
</dbReference>
<dbReference type="AlphaFoldDB" id="A0A1L9BBT3"/>
<dbReference type="InterPro" id="IPR036188">
    <property type="entry name" value="FAD/NAD-bd_sf"/>
</dbReference>
<dbReference type="EMBL" id="MPIN01000004">
    <property type="protein sequence ID" value="OJH39705.1"/>
    <property type="molecule type" value="Genomic_DNA"/>
</dbReference>
<organism evidence="4 5">
    <name type="scientific">Cystobacter ferrugineus</name>
    <dbReference type="NCBI Taxonomy" id="83449"/>
    <lineage>
        <taxon>Bacteria</taxon>
        <taxon>Pseudomonadati</taxon>
        <taxon>Myxococcota</taxon>
        <taxon>Myxococcia</taxon>
        <taxon>Myxococcales</taxon>
        <taxon>Cystobacterineae</taxon>
        <taxon>Archangiaceae</taxon>
        <taxon>Cystobacter</taxon>
    </lineage>
</organism>
<dbReference type="InterPro" id="IPR051209">
    <property type="entry name" value="FAD-bind_Monooxygenase_sf"/>
</dbReference>